<dbReference type="Proteomes" id="UP001157114">
    <property type="component" value="Unassembled WGS sequence"/>
</dbReference>
<accession>A0ABQ6GLU0</accession>
<evidence type="ECO:0000256" key="1">
    <source>
        <dbReference type="SAM" id="SignalP"/>
    </source>
</evidence>
<evidence type="ECO:0000313" key="3">
    <source>
        <dbReference type="Proteomes" id="UP001157114"/>
    </source>
</evidence>
<feature type="chain" id="PRO_5045123094" description="Lipoprotein" evidence="1">
    <location>
        <begin position="25"/>
        <end position="168"/>
    </location>
</feature>
<name>A0ABQ6GLU0_9BACL</name>
<reference evidence="2 3" key="1">
    <citation type="submission" date="2023-03" db="EMBL/GenBank/DDBJ databases">
        <title>Draft genome sequence of the bacteria which degrade cell wall of Tricholomamatutake.</title>
        <authorList>
            <person name="Konishi Y."/>
            <person name="Fukuta Y."/>
            <person name="Shirasaka N."/>
        </authorList>
    </citation>
    <scope>NUCLEOTIDE SEQUENCE [LARGE SCALE GENOMIC DNA]</scope>
    <source>
        <strain evidence="3">mu1</strain>
    </source>
</reference>
<gene>
    <name evidence="2" type="ORF">MU1_53980</name>
</gene>
<keyword evidence="1" id="KW-0732">Signal</keyword>
<feature type="signal peptide" evidence="1">
    <location>
        <begin position="1"/>
        <end position="24"/>
    </location>
</feature>
<dbReference type="RefSeq" id="WP_284241875.1">
    <property type="nucleotide sequence ID" value="NZ_BSSQ01000025.1"/>
</dbReference>
<protein>
    <recommendedName>
        <fullName evidence="4">Lipoprotein</fullName>
    </recommendedName>
</protein>
<evidence type="ECO:0000313" key="2">
    <source>
        <dbReference type="EMBL" id="GLX71050.1"/>
    </source>
</evidence>
<organism evidence="2 3">
    <name type="scientific">Paenibacillus glycanilyticus</name>
    <dbReference type="NCBI Taxonomy" id="126569"/>
    <lineage>
        <taxon>Bacteria</taxon>
        <taxon>Bacillati</taxon>
        <taxon>Bacillota</taxon>
        <taxon>Bacilli</taxon>
        <taxon>Bacillales</taxon>
        <taxon>Paenibacillaceae</taxon>
        <taxon>Paenibacillus</taxon>
    </lineage>
</organism>
<dbReference type="EMBL" id="BSSQ01000025">
    <property type="protein sequence ID" value="GLX71050.1"/>
    <property type="molecule type" value="Genomic_DNA"/>
</dbReference>
<proteinExistence type="predicted"/>
<sequence>MLRVLMIISVAFLFLAGCAKEKQAAQMPDEMPEDFGFSVSFGYGEVNKNEINTYNNTVTKDLITKGTATADLSFSKEELRAIYGKMKDLNILKAKQFPERGNCSQTPSNTDSWNVTVNGVSKTLEWTNEYCEMTQDAEQLKELRSYIQQIVEDKQSYKALPSAEGGYD</sequence>
<keyword evidence="3" id="KW-1185">Reference proteome</keyword>
<comment type="caution">
    <text evidence="2">The sequence shown here is derived from an EMBL/GenBank/DDBJ whole genome shotgun (WGS) entry which is preliminary data.</text>
</comment>
<dbReference type="PROSITE" id="PS51257">
    <property type="entry name" value="PROKAR_LIPOPROTEIN"/>
    <property type="match status" value="1"/>
</dbReference>
<evidence type="ECO:0008006" key="4">
    <source>
        <dbReference type="Google" id="ProtNLM"/>
    </source>
</evidence>